<dbReference type="GO" id="GO:0007165">
    <property type="term" value="P:signal transduction"/>
    <property type="evidence" value="ECO:0007669"/>
    <property type="project" value="UniProtKB-KW"/>
</dbReference>
<dbReference type="EMBL" id="SACO01000011">
    <property type="protein sequence ID" value="RVU03977.1"/>
    <property type="molecule type" value="Genomic_DNA"/>
</dbReference>
<protein>
    <submittedName>
        <fullName evidence="8">Globin-coupled sensor protein</fullName>
    </submittedName>
</protein>
<evidence type="ECO:0000259" key="6">
    <source>
        <dbReference type="PROSITE" id="PS50111"/>
    </source>
</evidence>
<evidence type="ECO:0000256" key="2">
    <source>
        <dbReference type="ARBA" id="ARBA00022500"/>
    </source>
</evidence>
<dbReference type="InterPro" id="IPR004090">
    <property type="entry name" value="Chemotax_Me-accpt_rcpt"/>
</dbReference>
<name>A0A437N227_9SPHN</name>
<keyword evidence="9" id="KW-1185">Reference proteome</keyword>
<dbReference type="InterPro" id="IPR004089">
    <property type="entry name" value="MCPsignal_dom"/>
</dbReference>
<feature type="region of interest" description="Disordered" evidence="5">
    <location>
        <begin position="468"/>
        <end position="518"/>
    </location>
</feature>
<evidence type="ECO:0000256" key="1">
    <source>
        <dbReference type="ARBA" id="ARBA00004370"/>
    </source>
</evidence>
<feature type="compositionally biased region" description="Low complexity" evidence="5">
    <location>
        <begin position="492"/>
        <end position="511"/>
    </location>
</feature>
<dbReference type="InterPro" id="IPR000727">
    <property type="entry name" value="T_SNARE_dom"/>
</dbReference>
<dbReference type="CDD" id="cd01068">
    <property type="entry name" value="globin_sensor"/>
    <property type="match status" value="1"/>
</dbReference>
<dbReference type="PRINTS" id="PR00260">
    <property type="entry name" value="CHEMTRNSDUCR"/>
</dbReference>
<dbReference type="InterPro" id="IPR044398">
    <property type="entry name" value="Globin-sensor_dom"/>
</dbReference>
<organism evidence="8 9">
    <name type="scientific">Novosphingobium umbonatum</name>
    <dbReference type="NCBI Taxonomy" id="1908524"/>
    <lineage>
        <taxon>Bacteria</taxon>
        <taxon>Pseudomonadati</taxon>
        <taxon>Pseudomonadota</taxon>
        <taxon>Alphaproteobacteria</taxon>
        <taxon>Sphingomonadales</taxon>
        <taxon>Sphingomonadaceae</taxon>
        <taxon>Novosphingobium</taxon>
    </lineage>
</organism>
<dbReference type="InterPro" id="IPR039379">
    <property type="entry name" value="Protoglobin_sensor_dom"/>
</dbReference>
<dbReference type="Pfam" id="PF00015">
    <property type="entry name" value="MCPsignal"/>
    <property type="match status" value="1"/>
</dbReference>
<dbReference type="GO" id="GO:0019825">
    <property type="term" value="F:oxygen binding"/>
    <property type="evidence" value="ECO:0007669"/>
    <property type="project" value="InterPro"/>
</dbReference>
<dbReference type="Gene3D" id="1.10.287.950">
    <property type="entry name" value="Methyl-accepting chemotaxis protein"/>
    <property type="match status" value="1"/>
</dbReference>
<reference evidence="8 9" key="1">
    <citation type="submission" date="2019-01" db="EMBL/GenBank/DDBJ databases">
        <authorList>
            <person name="Chen W.-M."/>
        </authorList>
    </citation>
    <scope>NUCLEOTIDE SEQUENCE [LARGE SCALE GENOMIC DNA]</scope>
    <source>
        <strain evidence="8 9">FSY-9</strain>
    </source>
</reference>
<comment type="caution">
    <text evidence="8">The sequence shown here is derived from an EMBL/GenBank/DDBJ whole genome shotgun (WGS) entry which is preliminary data.</text>
</comment>
<dbReference type="CDD" id="cd11386">
    <property type="entry name" value="MCP_signal"/>
    <property type="match status" value="1"/>
</dbReference>
<evidence type="ECO:0000256" key="3">
    <source>
        <dbReference type="ARBA" id="ARBA00029447"/>
    </source>
</evidence>
<proteinExistence type="inferred from homology"/>
<dbReference type="Pfam" id="PF11563">
    <property type="entry name" value="Protoglobin"/>
    <property type="match status" value="1"/>
</dbReference>
<dbReference type="InterPro" id="IPR009050">
    <property type="entry name" value="Globin-like_sf"/>
</dbReference>
<feature type="domain" description="Methyl-accepting transducer" evidence="6">
    <location>
        <begin position="215"/>
        <end position="444"/>
    </location>
</feature>
<dbReference type="SMART" id="SM00283">
    <property type="entry name" value="MA"/>
    <property type="match status" value="1"/>
</dbReference>
<dbReference type="PANTHER" id="PTHR43531:SF11">
    <property type="entry name" value="METHYL-ACCEPTING CHEMOTAXIS PROTEIN 3"/>
    <property type="match status" value="1"/>
</dbReference>
<evidence type="ECO:0000256" key="4">
    <source>
        <dbReference type="PROSITE-ProRule" id="PRU00284"/>
    </source>
</evidence>
<keyword evidence="4" id="KW-0807">Transducer</keyword>
<accession>A0A437N227</accession>
<dbReference type="GO" id="GO:0020037">
    <property type="term" value="F:heme binding"/>
    <property type="evidence" value="ECO:0007669"/>
    <property type="project" value="InterPro"/>
</dbReference>
<sequence>MEKRIDFFALDADNYRMFPQIAKSLRKLAPGALARFYERVSRNSHTAKFFPNRGAMDAASSKQLAHWVDLFEDNAGGLSDNYHRRASHIGDVHARIGLEPTWYTGGYATILEDVITSLLSSGPTAILTRGKAKEIGTLVKLGILDMDVALAAYFRAEEAKRQAVIETISTALAALAAGDLTTAMANLPEEYKRIEADFESMRMAFNMALSGVAQAADTINSGAGEILVASDNLASRTEQQAGLLEETSAAMNELTAGISEAARGATRVESSVAEAQQEATTGSDVVREAVKAMAEIETSATEITQIINVIDGIAFQTNLLALNAGVEAARAGDAGKGFAVVANEVRALAQRSGDAAKDIRGLIGTSVDQVARGVALVDQSGHAFTRIATKVAEISELAITIANMSRKQADNLVQINSSVVDMDRNTQSNAAMAEEATAAARSLSGQAEELTRLLRSFTIEGGSPALGAPVVELPSRKRTPPPAPNYGSTSGALALKPAAAPLPAPAASSAPNEDWSEF</sequence>
<dbReference type="SUPFAM" id="SSF58104">
    <property type="entry name" value="Methyl-accepting chemotaxis protein (MCP) signaling domain"/>
    <property type="match status" value="1"/>
</dbReference>
<dbReference type="PANTHER" id="PTHR43531">
    <property type="entry name" value="PROTEIN ICFG"/>
    <property type="match status" value="1"/>
</dbReference>
<comment type="similarity">
    <text evidence="3">Belongs to the methyl-accepting chemotaxis (MCP) protein family.</text>
</comment>
<evidence type="ECO:0000313" key="9">
    <source>
        <dbReference type="Proteomes" id="UP000282837"/>
    </source>
</evidence>
<dbReference type="InterPro" id="IPR051310">
    <property type="entry name" value="MCP_chemotaxis"/>
</dbReference>
<dbReference type="FunFam" id="1.10.287.950:FF:000001">
    <property type="entry name" value="Methyl-accepting chemotaxis sensory transducer"/>
    <property type="match status" value="1"/>
</dbReference>
<feature type="domain" description="T-SNARE coiled-coil homology" evidence="7">
    <location>
        <begin position="374"/>
        <end position="436"/>
    </location>
</feature>
<dbReference type="SUPFAM" id="SSF46458">
    <property type="entry name" value="Globin-like"/>
    <property type="match status" value="1"/>
</dbReference>
<dbReference type="OrthoDB" id="5292010at2"/>
<dbReference type="Proteomes" id="UP000282837">
    <property type="component" value="Unassembled WGS sequence"/>
</dbReference>
<evidence type="ECO:0000313" key="8">
    <source>
        <dbReference type="EMBL" id="RVU03977.1"/>
    </source>
</evidence>
<dbReference type="GO" id="GO:0016020">
    <property type="term" value="C:membrane"/>
    <property type="evidence" value="ECO:0007669"/>
    <property type="project" value="UniProtKB-SubCell"/>
</dbReference>
<evidence type="ECO:0000259" key="7">
    <source>
        <dbReference type="PROSITE" id="PS50192"/>
    </source>
</evidence>
<evidence type="ECO:0000256" key="5">
    <source>
        <dbReference type="SAM" id="MobiDB-lite"/>
    </source>
</evidence>
<dbReference type="PROSITE" id="PS50111">
    <property type="entry name" value="CHEMOTAXIS_TRANSDUC_2"/>
    <property type="match status" value="1"/>
</dbReference>
<dbReference type="PROSITE" id="PS50192">
    <property type="entry name" value="T_SNARE"/>
    <property type="match status" value="1"/>
</dbReference>
<dbReference type="GO" id="GO:0004888">
    <property type="term" value="F:transmembrane signaling receptor activity"/>
    <property type="evidence" value="ECO:0007669"/>
    <property type="project" value="InterPro"/>
</dbReference>
<gene>
    <name evidence="8" type="ORF">EOE18_13510</name>
</gene>
<dbReference type="AlphaFoldDB" id="A0A437N227"/>
<dbReference type="GO" id="GO:0006935">
    <property type="term" value="P:chemotaxis"/>
    <property type="evidence" value="ECO:0007669"/>
    <property type="project" value="UniProtKB-KW"/>
</dbReference>
<dbReference type="InterPro" id="IPR012292">
    <property type="entry name" value="Globin/Proto"/>
</dbReference>
<dbReference type="Gene3D" id="1.10.490.10">
    <property type="entry name" value="Globins"/>
    <property type="match status" value="1"/>
</dbReference>
<keyword evidence="2" id="KW-0145">Chemotaxis</keyword>
<comment type="subcellular location">
    <subcellularLocation>
        <location evidence="1">Membrane</location>
    </subcellularLocation>
</comment>